<comment type="pathway">
    <text evidence="2 8">Protein biosynthesis; polypeptide chain elongation.</text>
</comment>
<evidence type="ECO:0000259" key="12">
    <source>
        <dbReference type="SMART" id="SM01185"/>
    </source>
</evidence>
<evidence type="ECO:0000259" key="11">
    <source>
        <dbReference type="SMART" id="SM00841"/>
    </source>
</evidence>
<dbReference type="OrthoDB" id="9801844at2"/>
<evidence type="ECO:0000256" key="6">
    <source>
        <dbReference type="ARBA" id="ARBA00022917"/>
    </source>
</evidence>
<dbReference type="Pfam" id="PF01132">
    <property type="entry name" value="EFP"/>
    <property type="match status" value="1"/>
</dbReference>
<feature type="domain" description="Translation elongation factor P/YeiP central" evidence="12">
    <location>
        <begin position="70"/>
        <end position="124"/>
    </location>
</feature>
<dbReference type="AlphaFoldDB" id="H6Q530"/>
<dbReference type="InterPro" id="IPR014722">
    <property type="entry name" value="Rib_uL2_dom2"/>
</dbReference>
<dbReference type="UniPathway" id="UPA00345"/>
<dbReference type="Pfam" id="PF08207">
    <property type="entry name" value="EFP_N"/>
    <property type="match status" value="1"/>
</dbReference>
<comment type="function">
    <text evidence="8">Involved in peptide bond synthesis. Alleviates ribosome stalling that occurs when 3 or more consecutive Pro residues or the sequence PPG is present in a protein, possibly by augmenting the peptidyl transferase activity of the ribosome. Modification of Lys-35 is required for alleviation.</text>
</comment>
<keyword evidence="7 8" id="KW-0379">Hydroxylation</keyword>
<evidence type="ECO:0000256" key="10">
    <source>
        <dbReference type="RuleBase" id="RU004389"/>
    </source>
</evidence>
<dbReference type="eggNOG" id="COG0231">
    <property type="taxonomic scope" value="Bacteria"/>
</dbReference>
<evidence type="ECO:0000256" key="2">
    <source>
        <dbReference type="ARBA" id="ARBA00004815"/>
    </source>
</evidence>
<dbReference type="RefSeq" id="WP_014354252.1">
    <property type="nucleotide sequence ID" value="NC_016893.1"/>
</dbReference>
<evidence type="ECO:0000256" key="1">
    <source>
        <dbReference type="ARBA" id="ARBA00004496"/>
    </source>
</evidence>
<feature type="modified residue" description="N6-(3,6-diaminohexanoyl)-5-hydroxylysine" evidence="8">
    <location>
        <position position="35"/>
    </location>
</feature>
<dbReference type="SMART" id="SM01185">
    <property type="entry name" value="EFP"/>
    <property type="match status" value="1"/>
</dbReference>
<dbReference type="GO" id="GO:0043043">
    <property type="term" value="P:peptide biosynthetic process"/>
    <property type="evidence" value="ECO:0007669"/>
    <property type="project" value="InterPro"/>
</dbReference>
<dbReference type="SUPFAM" id="SSF50249">
    <property type="entry name" value="Nucleic acid-binding proteins"/>
    <property type="match status" value="2"/>
</dbReference>
<gene>
    <name evidence="8 13" type="primary">efp</name>
    <name evidence="13" type="ORF">WIGMOR_0490</name>
</gene>
<dbReference type="HOGENOM" id="CLU_074944_0_0_6"/>
<evidence type="ECO:0000256" key="8">
    <source>
        <dbReference type="HAMAP-Rule" id="MF_00141"/>
    </source>
</evidence>
<proteinExistence type="inferred from homology"/>
<dbReference type="InterPro" id="IPR011768">
    <property type="entry name" value="Transl_elongation_fac_P"/>
</dbReference>
<evidence type="ECO:0000313" key="14">
    <source>
        <dbReference type="Proteomes" id="UP000009061"/>
    </source>
</evidence>
<dbReference type="NCBIfam" id="TIGR00038">
    <property type="entry name" value="efp"/>
    <property type="match status" value="1"/>
</dbReference>
<organism evidence="13 14">
    <name type="scientific">Wigglesworthia glossinidia endosymbiont of Glossina morsitans morsitans</name>
    <name type="common">Yale colony</name>
    <dbReference type="NCBI Taxonomy" id="1142511"/>
    <lineage>
        <taxon>Bacteria</taxon>
        <taxon>Pseudomonadati</taxon>
        <taxon>Pseudomonadota</taxon>
        <taxon>Gammaproteobacteria</taxon>
        <taxon>Enterobacterales</taxon>
        <taxon>Erwiniaceae</taxon>
        <taxon>Wigglesworthia</taxon>
    </lineage>
</organism>
<evidence type="ECO:0000256" key="3">
    <source>
        <dbReference type="ARBA" id="ARBA00009479"/>
    </source>
</evidence>
<keyword evidence="4 8" id="KW-0963">Cytoplasm</keyword>
<evidence type="ECO:0000256" key="4">
    <source>
        <dbReference type="ARBA" id="ARBA00022490"/>
    </source>
</evidence>
<dbReference type="NCBIfam" id="NF001810">
    <property type="entry name" value="PRK00529.1"/>
    <property type="match status" value="1"/>
</dbReference>
<keyword evidence="5 8" id="KW-0251">Elongation factor</keyword>
<dbReference type="Proteomes" id="UP000009061">
    <property type="component" value="Chromosome"/>
</dbReference>
<dbReference type="InterPro" id="IPR001059">
    <property type="entry name" value="Transl_elong_P/YeiP_cen"/>
</dbReference>
<comment type="PTM">
    <text evidence="8">May be beta-lysylated on the epsilon-amino group of Lys-35 by the combined action of EpmA and EpmB, and then hydroxylated on the C5 position of the same residue by EpmC (if this protein is present). Lysylation is critical for the stimulatory effect of EF-P on peptide-bond formation. The lysylation moiety may extend toward the peptidyltransferase center and stabilize the terminal 3-CCA end of the tRNA. Hydroxylation of the C5 position on Lys-35 may allow additional potential stabilizing hydrogen-bond interactions with the P-tRNA.</text>
</comment>
<dbReference type="EMBL" id="CP003315">
    <property type="protein sequence ID" value="AFA41313.1"/>
    <property type="molecule type" value="Genomic_DNA"/>
</dbReference>
<dbReference type="SUPFAM" id="SSF50104">
    <property type="entry name" value="Translation proteins SH3-like domain"/>
    <property type="match status" value="1"/>
</dbReference>
<dbReference type="STRING" id="1142511.WIGMOR_0490"/>
<evidence type="ECO:0000256" key="9">
    <source>
        <dbReference type="NCBIfam" id="TIGR00038"/>
    </source>
</evidence>
<evidence type="ECO:0000256" key="5">
    <source>
        <dbReference type="ARBA" id="ARBA00022768"/>
    </source>
</evidence>
<protein>
    <recommendedName>
        <fullName evidence="8 9">Elongation factor P</fullName>
        <shortName evidence="8">EF-P</shortName>
    </recommendedName>
</protein>
<sequence length="191" mass="22405">MTHYYNVNQLRSGLKILLNHEPYLVLNNQFVKPGKGQPFNRIRLKKITSGKIVDKIFKSNENCISANIHEVIAKTIYQNTNHWYFMKKKNFEQFYVKKTILGENNRWIIEQIECTVTFWNQNPICINLPRFINIKVLDTRNQSKKDTSQSSNKSIILITGAVIKAPLFVQKDDIIKIDTRTGEYVSRKNKK</sequence>
<evidence type="ECO:0000313" key="13">
    <source>
        <dbReference type="EMBL" id="AFA41313.1"/>
    </source>
</evidence>
<dbReference type="Gene3D" id="2.40.50.140">
    <property type="entry name" value="Nucleic acid-binding proteins"/>
    <property type="match status" value="2"/>
</dbReference>
<name>H6Q530_WIGGL</name>
<feature type="domain" description="Elongation factor P C-terminal" evidence="11">
    <location>
        <begin position="132"/>
        <end position="187"/>
    </location>
</feature>
<dbReference type="Pfam" id="PF09285">
    <property type="entry name" value="Elong-fact-P_C"/>
    <property type="match status" value="1"/>
</dbReference>
<dbReference type="GO" id="GO:0003746">
    <property type="term" value="F:translation elongation factor activity"/>
    <property type="evidence" value="ECO:0007669"/>
    <property type="project" value="UniProtKB-UniRule"/>
</dbReference>
<dbReference type="PANTHER" id="PTHR30053:SF12">
    <property type="entry name" value="ELONGATION FACTOR P (EF-P) FAMILY PROTEIN"/>
    <property type="match status" value="1"/>
</dbReference>
<reference evidence="13 14" key="1">
    <citation type="journal article" date="2012" name="MBio">
        <title>Insight into the transmission biology and species-specific functional capabilities of tsetse (Diptera: glossinidae) obligate symbiont wigglesworthia.</title>
        <authorList>
            <person name="Rio R.V."/>
            <person name="Symula R.E."/>
            <person name="Wang J."/>
            <person name="Lohs C."/>
            <person name="Wu Y.N."/>
            <person name="Snyder A.K."/>
            <person name="Bjornson R.D."/>
            <person name="Oshima K."/>
            <person name="Biehl B.S."/>
            <person name="Perna N.T."/>
            <person name="Hattori M."/>
            <person name="Aksoy S."/>
        </authorList>
    </citation>
    <scope>NUCLEOTIDE SEQUENCE [LARGE SCALE GENOMIC DNA]</scope>
    <source>
        <strain evidence="13">WGM</strain>
    </source>
</reference>
<dbReference type="PANTHER" id="PTHR30053">
    <property type="entry name" value="ELONGATION FACTOR P"/>
    <property type="match status" value="1"/>
</dbReference>
<dbReference type="GO" id="GO:0005829">
    <property type="term" value="C:cytosol"/>
    <property type="evidence" value="ECO:0007669"/>
    <property type="project" value="UniProtKB-ARBA"/>
</dbReference>
<dbReference type="Gene3D" id="2.30.30.30">
    <property type="match status" value="1"/>
</dbReference>
<dbReference type="HAMAP" id="MF_00141">
    <property type="entry name" value="EF_P"/>
    <property type="match status" value="1"/>
</dbReference>
<comment type="similarity">
    <text evidence="3 8 10">Belongs to the elongation factor P family.</text>
</comment>
<dbReference type="InterPro" id="IPR008991">
    <property type="entry name" value="Translation_prot_SH3-like_sf"/>
</dbReference>
<dbReference type="FunFam" id="2.30.30.30:FF:000003">
    <property type="entry name" value="Elongation factor P"/>
    <property type="match status" value="1"/>
</dbReference>
<dbReference type="InterPro" id="IPR012340">
    <property type="entry name" value="NA-bd_OB-fold"/>
</dbReference>
<accession>H6Q530</accession>
<dbReference type="CDD" id="cd05794">
    <property type="entry name" value="S1_EF-P_repeat_2"/>
    <property type="match status" value="1"/>
</dbReference>
<dbReference type="InterPro" id="IPR015365">
    <property type="entry name" value="Elong-fact-P_C"/>
</dbReference>
<dbReference type="PIRSF" id="PIRSF005901">
    <property type="entry name" value="EF-P"/>
    <property type="match status" value="1"/>
</dbReference>
<dbReference type="InterPro" id="IPR020599">
    <property type="entry name" value="Transl_elong_fac_P/YeiP"/>
</dbReference>
<evidence type="ECO:0000256" key="7">
    <source>
        <dbReference type="ARBA" id="ARBA00023278"/>
    </source>
</evidence>
<keyword evidence="14" id="KW-1185">Reference proteome</keyword>
<dbReference type="KEGG" id="wgl:WIGMOR_0490"/>
<dbReference type="FunFam" id="2.40.50.140:FF:000004">
    <property type="entry name" value="Elongation factor P"/>
    <property type="match status" value="1"/>
</dbReference>
<dbReference type="CDD" id="cd04470">
    <property type="entry name" value="S1_EF-P_repeat_1"/>
    <property type="match status" value="1"/>
</dbReference>
<keyword evidence="6 8" id="KW-0648">Protein biosynthesis</keyword>
<comment type="subcellular location">
    <subcellularLocation>
        <location evidence="1 8">Cytoplasm</location>
    </subcellularLocation>
</comment>
<dbReference type="SMART" id="SM00841">
    <property type="entry name" value="Elong-fact-P_C"/>
    <property type="match status" value="1"/>
</dbReference>
<dbReference type="InterPro" id="IPR013185">
    <property type="entry name" value="Transl_elong_KOW-like"/>
</dbReference>